<dbReference type="RefSeq" id="WP_039677159.1">
    <property type="nucleotide sequence ID" value="NZ_JWIY01000001.1"/>
</dbReference>
<feature type="domain" description="ABC transporter" evidence="4">
    <location>
        <begin position="318"/>
        <end position="511"/>
    </location>
</feature>
<feature type="domain" description="ABC transporter" evidence="4">
    <location>
        <begin position="2"/>
        <end position="224"/>
    </location>
</feature>
<sequence>MLQIRHLTITHLKDFKNMVSDLSLTVNTSDKIAIIGEEGNGKSTLLKLLMNDALVSDYVSYTGEIQKSYNRYAYLPQSLPKNERKLSLNDYFFGDVEVDLDYNKLYRFAQEFHFESERFTSQQTMASLSGGELLKIQLLKILSTDWDFLFLDEPSNDLDLDTLIWLENFLQNTPRTVIFVSHDESLLSHVATKIIHLELIKKKQEARTTVRNLDYENYSQERQETFKKQTKDAKKEREEYQKAMAKHQRVKQSVEHVLRHTHDSTAGRLLAKKMKNILSQEKRFNREATKMTELPTQADAIILEFPTISPLPSTKRVLTIQQMCLKIEEHILVRNINFELLGQEKIGIIGKNGVGKSTFLKELRHLLKEKRGITLGYMPQNYHDILSEADSPIDFLTSTGEAIEQEKILTHLASLQFTRNEVHHPISQLSGGQKAKLLLLKMVLDQANVLLLDEPTRNFSPTSQPQIRKLFTSYTGAFITVSHDRTFLKEVCQKIYHLTETGLEQVRKEQL</sequence>
<dbReference type="PANTHER" id="PTHR42855:SF2">
    <property type="entry name" value="DRUG RESISTANCE ABC TRANSPORTER,ATP-BINDING PROTEIN"/>
    <property type="match status" value="1"/>
</dbReference>
<dbReference type="CDD" id="cd03221">
    <property type="entry name" value="ABCF_EF-3"/>
    <property type="match status" value="1"/>
</dbReference>
<dbReference type="InterPro" id="IPR051309">
    <property type="entry name" value="ABCF_ATPase"/>
</dbReference>
<dbReference type="STRING" id="862969.SCI_1039"/>
<keyword evidence="3" id="KW-0175">Coiled coil</keyword>
<dbReference type="PROSITE" id="PS00211">
    <property type="entry name" value="ABC_TRANSPORTER_1"/>
    <property type="match status" value="1"/>
</dbReference>
<dbReference type="PROSITE" id="PS50893">
    <property type="entry name" value="ABC_TRANSPORTER_2"/>
    <property type="match status" value="2"/>
</dbReference>
<dbReference type="InterPro" id="IPR017871">
    <property type="entry name" value="ABC_transporter-like_CS"/>
</dbReference>
<evidence type="ECO:0000256" key="1">
    <source>
        <dbReference type="ARBA" id="ARBA00022741"/>
    </source>
</evidence>
<evidence type="ECO:0000256" key="2">
    <source>
        <dbReference type="ARBA" id="ARBA00022840"/>
    </source>
</evidence>
<evidence type="ECO:0000313" key="5">
    <source>
        <dbReference type="EMBL" id="KIC78702.1"/>
    </source>
</evidence>
<keyword evidence="2 5" id="KW-0067">ATP-binding</keyword>
<proteinExistence type="predicted"/>
<dbReference type="SMART" id="SM00382">
    <property type="entry name" value="AAA"/>
    <property type="match status" value="2"/>
</dbReference>
<accession>A0A0C1KIH9</accession>
<dbReference type="Pfam" id="PF00005">
    <property type="entry name" value="ABC_tran"/>
    <property type="match status" value="2"/>
</dbReference>
<dbReference type="OrthoDB" id="9760950at2"/>
<gene>
    <name evidence="5" type="ORF">RN79_03810</name>
</gene>
<dbReference type="PANTHER" id="PTHR42855">
    <property type="entry name" value="ABC TRANSPORTER ATP-BINDING SUBUNIT"/>
    <property type="match status" value="1"/>
</dbReference>
<dbReference type="Proteomes" id="UP000031339">
    <property type="component" value="Unassembled WGS sequence"/>
</dbReference>
<reference evidence="5 6" key="1">
    <citation type="submission" date="2014-12" db="EMBL/GenBank/DDBJ databases">
        <title>Partial genome sequence of Streptococcus constellatus KCOM 1650 (= ChDC B144).</title>
        <authorList>
            <person name="Kook J.-K."/>
            <person name="Park S.-N."/>
            <person name="Lim Y.K."/>
            <person name="Jo E."/>
        </authorList>
    </citation>
    <scope>NUCLEOTIDE SEQUENCE [LARGE SCALE GENOMIC DNA]</scope>
    <source>
        <strain evidence="5 6">KCOM 1650</strain>
    </source>
</reference>
<evidence type="ECO:0000313" key="6">
    <source>
        <dbReference type="Proteomes" id="UP000031339"/>
    </source>
</evidence>
<dbReference type="GO" id="GO:0005524">
    <property type="term" value="F:ATP binding"/>
    <property type="evidence" value="ECO:0007669"/>
    <property type="project" value="UniProtKB-KW"/>
</dbReference>
<comment type="caution">
    <text evidence="5">The sequence shown here is derived from an EMBL/GenBank/DDBJ whole genome shotgun (WGS) entry which is preliminary data.</text>
</comment>
<dbReference type="InterPro" id="IPR027417">
    <property type="entry name" value="P-loop_NTPase"/>
</dbReference>
<dbReference type="eggNOG" id="COG0488">
    <property type="taxonomic scope" value="Bacteria"/>
</dbReference>
<dbReference type="Gene3D" id="3.40.50.300">
    <property type="entry name" value="P-loop containing nucleotide triphosphate hydrolases"/>
    <property type="match status" value="2"/>
</dbReference>
<dbReference type="GO" id="GO:0016887">
    <property type="term" value="F:ATP hydrolysis activity"/>
    <property type="evidence" value="ECO:0007669"/>
    <property type="project" value="InterPro"/>
</dbReference>
<protein>
    <submittedName>
        <fullName evidence="5">Multidrug ABC transporter ATP-binding protein</fullName>
    </submittedName>
</protein>
<feature type="coiled-coil region" evidence="3">
    <location>
        <begin position="223"/>
        <end position="253"/>
    </location>
</feature>
<evidence type="ECO:0000259" key="4">
    <source>
        <dbReference type="PROSITE" id="PS50893"/>
    </source>
</evidence>
<dbReference type="AlphaFoldDB" id="A0A0C1KIH9"/>
<dbReference type="EMBL" id="JWIY01000001">
    <property type="protein sequence ID" value="KIC78702.1"/>
    <property type="molecule type" value="Genomic_DNA"/>
</dbReference>
<name>A0A0C1KIH9_STRCV</name>
<dbReference type="InterPro" id="IPR003593">
    <property type="entry name" value="AAA+_ATPase"/>
</dbReference>
<dbReference type="InterPro" id="IPR003439">
    <property type="entry name" value="ABC_transporter-like_ATP-bd"/>
</dbReference>
<dbReference type="SUPFAM" id="SSF52540">
    <property type="entry name" value="P-loop containing nucleoside triphosphate hydrolases"/>
    <property type="match status" value="2"/>
</dbReference>
<evidence type="ECO:0000256" key="3">
    <source>
        <dbReference type="SAM" id="Coils"/>
    </source>
</evidence>
<organism evidence="5 6">
    <name type="scientific">Streptococcus constellatus</name>
    <dbReference type="NCBI Taxonomy" id="76860"/>
    <lineage>
        <taxon>Bacteria</taxon>
        <taxon>Bacillati</taxon>
        <taxon>Bacillota</taxon>
        <taxon>Bacilli</taxon>
        <taxon>Lactobacillales</taxon>
        <taxon>Streptococcaceae</taxon>
        <taxon>Streptococcus</taxon>
        <taxon>Streptococcus anginosus group</taxon>
    </lineage>
</organism>
<keyword evidence="1" id="KW-0547">Nucleotide-binding</keyword>